<proteinExistence type="predicted"/>
<dbReference type="InterPro" id="IPR005162">
    <property type="entry name" value="Retrotrans_gag_dom"/>
</dbReference>
<feature type="domain" description="Retrotransposon gag" evidence="2">
    <location>
        <begin position="47"/>
        <end position="128"/>
    </location>
</feature>
<dbReference type="PANTHER" id="PTHR33223">
    <property type="entry name" value="CCHC-TYPE DOMAIN-CONTAINING PROTEIN"/>
    <property type="match status" value="1"/>
</dbReference>
<dbReference type="RefSeq" id="XP_009789014.1">
    <property type="nucleotide sequence ID" value="XM_009790712.1"/>
</dbReference>
<evidence type="ECO:0000313" key="3">
    <source>
        <dbReference type="Proteomes" id="UP000189701"/>
    </source>
</evidence>
<protein>
    <submittedName>
        <fullName evidence="4">Uncharacterized protein LOC104236725</fullName>
    </submittedName>
</protein>
<gene>
    <name evidence="4" type="primary">LOC104236725</name>
</gene>
<evidence type="ECO:0000313" key="4">
    <source>
        <dbReference type="RefSeq" id="XP_009789014.1"/>
    </source>
</evidence>
<reference evidence="4" key="2">
    <citation type="submission" date="2025-08" db="UniProtKB">
        <authorList>
            <consortium name="RefSeq"/>
        </authorList>
    </citation>
    <scope>IDENTIFICATION</scope>
    <source>
        <tissue evidence="4">Leaf</tissue>
    </source>
</reference>
<dbReference type="Proteomes" id="UP000189701">
    <property type="component" value="Unplaced"/>
</dbReference>
<feature type="compositionally biased region" description="Basic and acidic residues" evidence="1">
    <location>
        <begin position="330"/>
        <end position="346"/>
    </location>
</feature>
<keyword evidence="3" id="KW-1185">Reference proteome</keyword>
<organism evidence="3 4">
    <name type="scientific">Nicotiana sylvestris</name>
    <name type="common">Wood tobacco</name>
    <name type="synonym">South American tobacco</name>
    <dbReference type="NCBI Taxonomy" id="4096"/>
    <lineage>
        <taxon>Eukaryota</taxon>
        <taxon>Viridiplantae</taxon>
        <taxon>Streptophyta</taxon>
        <taxon>Embryophyta</taxon>
        <taxon>Tracheophyta</taxon>
        <taxon>Spermatophyta</taxon>
        <taxon>Magnoliopsida</taxon>
        <taxon>eudicotyledons</taxon>
        <taxon>Gunneridae</taxon>
        <taxon>Pentapetalae</taxon>
        <taxon>asterids</taxon>
        <taxon>lamiids</taxon>
        <taxon>Solanales</taxon>
        <taxon>Solanaceae</taxon>
        <taxon>Nicotianoideae</taxon>
        <taxon>Nicotianeae</taxon>
        <taxon>Nicotiana</taxon>
    </lineage>
</organism>
<accession>A0A1U7XQ07</accession>
<dbReference type="Pfam" id="PF03732">
    <property type="entry name" value="Retrotrans_gag"/>
    <property type="match status" value="1"/>
</dbReference>
<reference evidence="3" key="1">
    <citation type="journal article" date="2013" name="Genome Biol.">
        <title>Reference genomes and transcriptomes of Nicotiana sylvestris and Nicotiana tomentosiformis.</title>
        <authorList>
            <person name="Sierro N."/>
            <person name="Battey J.N."/>
            <person name="Ouadi S."/>
            <person name="Bovet L."/>
            <person name="Goepfert S."/>
            <person name="Bakaher N."/>
            <person name="Peitsch M.C."/>
            <person name="Ivanov N.V."/>
        </authorList>
    </citation>
    <scope>NUCLEOTIDE SEQUENCE [LARGE SCALE GENOMIC DNA]</scope>
</reference>
<evidence type="ECO:0000259" key="2">
    <source>
        <dbReference type="Pfam" id="PF03732"/>
    </source>
</evidence>
<dbReference type="AlphaFoldDB" id="A0A1U7XQ07"/>
<sequence>MEFSVIKTAKPIFLITGRKRKKNFPLDPNVTPEAIKLLWFPFFVTGEALNSLPINSIVTWEELVKQFLNNFYPPNKTARHIDKILQYKQQPTETLQETWEKFKGMLVKCPHHGIPDQMLGQRFYMGLADNLKANVDASAGGAFLSKTFTDCKVLLDKMSQNSGWMTRGTTLAPIVHLVPLDPNNLHGKNMATLMTQMSILTKKIDEMGTKQLQDNNMMEIRGMLQQLIGTNNKVQEKLAVHDSAIKNIETQLGQLSTALNNRPQGTFPADTKINPKEQNLNQLMAVSLWNGRDLDREQEIIQASKESTPVTPVPLEVEEPTELTEMVVEQSHEEKGKDKMNEQAAE</sequence>
<evidence type="ECO:0000256" key="1">
    <source>
        <dbReference type="SAM" id="MobiDB-lite"/>
    </source>
</evidence>
<dbReference type="eggNOG" id="KOG0017">
    <property type="taxonomic scope" value="Eukaryota"/>
</dbReference>
<name>A0A1U7XQ07_NICSY</name>
<dbReference type="OrthoDB" id="1923650at2759"/>
<dbReference type="PANTHER" id="PTHR33223:SF11">
    <property type="entry name" value="ELEMENT PROTEIN, PUTATIVE-RELATED"/>
    <property type="match status" value="1"/>
</dbReference>
<feature type="region of interest" description="Disordered" evidence="1">
    <location>
        <begin position="327"/>
        <end position="346"/>
    </location>
</feature>